<reference evidence="2 3" key="1">
    <citation type="submission" date="2020-03" db="EMBL/GenBank/DDBJ databases">
        <title>Genomic Encyclopedia of Type Strains, Phase IV (KMG-IV): sequencing the most valuable type-strain genomes for metagenomic binning, comparative biology and taxonomic classification.</title>
        <authorList>
            <person name="Goeker M."/>
        </authorList>
    </citation>
    <scope>NUCLEOTIDE SEQUENCE [LARGE SCALE GENOMIC DNA]</scope>
    <source>
        <strain evidence="2 3">DSM 103870</strain>
    </source>
</reference>
<name>A0ABX0UVZ9_9HYPH</name>
<dbReference type="EMBL" id="JAASQI010000001">
    <property type="protein sequence ID" value="NIJ56937.1"/>
    <property type="molecule type" value="Genomic_DNA"/>
</dbReference>
<evidence type="ECO:0000313" key="2">
    <source>
        <dbReference type="EMBL" id="NIJ56937.1"/>
    </source>
</evidence>
<dbReference type="Pfam" id="PF13455">
    <property type="entry name" value="MUG113"/>
    <property type="match status" value="1"/>
</dbReference>
<accession>A0ABX0UVZ9</accession>
<dbReference type="RefSeq" id="WP_166948827.1">
    <property type="nucleotide sequence ID" value="NZ_JAASQI010000001.1"/>
</dbReference>
<feature type="domain" description="Bacteriophage T5 Orf172 DNA-binding" evidence="1">
    <location>
        <begin position="173"/>
        <end position="247"/>
    </location>
</feature>
<proteinExistence type="predicted"/>
<dbReference type="Proteomes" id="UP001429580">
    <property type="component" value="Unassembled WGS sequence"/>
</dbReference>
<protein>
    <recommendedName>
        <fullName evidence="1">Bacteriophage T5 Orf172 DNA-binding domain-containing protein</fullName>
    </recommendedName>
</protein>
<keyword evidence="3" id="KW-1185">Reference proteome</keyword>
<dbReference type="SMART" id="SM00974">
    <property type="entry name" value="T5orf172"/>
    <property type="match status" value="1"/>
</dbReference>
<organism evidence="2 3">
    <name type="scientific">Pseudochelatococcus lubricantis</name>
    <dbReference type="NCBI Taxonomy" id="1538102"/>
    <lineage>
        <taxon>Bacteria</taxon>
        <taxon>Pseudomonadati</taxon>
        <taxon>Pseudomonadota</taxon>
        <taxon>Alphaproteobacteria</taxon>
        <taxon>Hyphomicrobiales</taxon>
        <taxon>Chelatococcaceae</taxon>
        <taxon>Pseudochelatococcus</taxon>
    </lineage>
</organism>
<evidence type="ECO:0000313" key="3">
    <source>
        <dbReference type="Proteomes" id="UP001429580"/>
    </source>
</evidence>
<sequence length="251" mass="29093">MQSFGSDMSEEVQKAEIIRLVKEIADRDGGIPPGQQKFTKETGILPHIWRAKLWRTWSNVLIEAGFARNKWTIAISDAEIFAAVGSLAHKLEKFPNTTDLQVERAQNPQFPDQKTISRRKSMAELAQEVRLYAERHNDDVLVAMCKAYLNENPVTRPKPPTPDISQIGHVYMIQYGKDYKIGRTLSLSRRSREIQIELPETTEFIHSILTDDPVGVENYWHRRFSEYRKNGEWFRLPPKAVTAFKRWKKIA</sequence>
<dbReference type="InterPro" id="IPR018306">
    <property type="entry name" value="Phage_T5_Orf172_DNA-bd"/>
</dbReference>
<gene>
    <name evidence="2" type="ORF">FHS82_000750</name>
</gene>
<comment type="caution">
    <text evidence="2">The sequence shown here is derived from an EMBL/GenBank/DDBJ whole genome shotgun (WGS) entry which is preliminary data.</text>
</comment>
<evidence type="ECO:0000259" key="1">
    <source>
        <dbReference type="SMART" id="SM00974"/>
    </source>
</evidence>